<reference evidence="1 2" key="1">
    <citation type="submission" date="2024-01" db="EMBL/GenBank/DDBJ databases">
        <title>The complete chloroplast genome sequence of Lithospermum erythrorhizon: insights into the phylogenetic relationship among Boraginaceae species and the maternal lineages of purple gromwells.</title>
        <authorList>
            <person name="Okada T."/>
            <person name="Watanabe K."/>
        </authorList>
    </citation>
    <scope>NUCLEOTIDE SEQUENCE [LARGE SCALE GENOMIC DNA]</scope>
</reference>
<keyword evidence="2" id="KW-1185">Reference proteome</keyword>
<accession>A0AAV3Q4Z6</accession>
<dbReference type="SUPFAM" id="SSF102645">
    <property type="entry name" value="CoaB-like"/>
    <property type="match status" value="1"/>
</dbReference>
<organism evidence="1 2">
    <name type="scientific">Lithospermum erythrorhizon</name>
    <name type="common">Purple gromwell</name>
    <name type="synonym">Lithospermum officinale var. erythrorhizon</name>
    <dbReference type="NCBI Taxonomy" id="34254"/>
    <lineage>
        <taxon>Eukaryota</taxon>
        <taxon>Viridiplantae</taxon>
        <taxon>Streptophyta</taxon>
        <taxon>Embryophyta</taxon>
        <taxon>Tracheophyta</taxon>
        <taxon>Spermatophyta</taxon>
        <taxon>Magnoliopsida</taxon>
        <taxon>eudicotyledons</taxon>
        <taxon>Gunneridae</taxon>
        <taxon>Pentapetalae</taxon>
        <taxon>asterids</taxon>
        <taxon>lamiids</taxon>
        <taxon>Boraginales</taxon>
        <taxon>Boraginaceae</taxon>
        <taxon>Boraginoideae</taxon>
        <taxon>Lithospermeae</taxon>
        <taxon>Lithospermum</taxon>
    </lineage>
</organism>
<dbReference type="AlphaFoldDB" id="A0AAV3Q4Z6"/>
<dbReference type="Proteomes" id="UP001454036">
    <property type="component" value="Unassembled WGS sequence"/>
</dbReference>
<comment type="caution">
    <text evidence="1">The sequence shown here is derived from an EMBL/GenBank/DDBJ whole genome shotgun (WGS) entry which is preliminary data.</text>
</comment>
<dbReference type="EMBL" id="BAABME010003538">
    <property type="protein sequence ID" value="GAA0159172.1"/>
    <property type="molecule type" value="Genomic_DNA"/>
</dbReference>
<sequence length="260" mass="28854">MDGTCHFDDIQETLNSEIEEFFSSAPPLKDATDIKRKLNEFVAMHLLPSGSGKTSRVVCVTSGGTTVPLEQRCVRYMDNFSSGHRGAVPQSWICRNLPLSKGDMPAFCSSLPDDPLLECFHCPNDTNVQVQPSYAEDVANAIGSHQAATTRGSLLKLPFTTIFEYIQILKEVALSMREFGPNTIFYLAAAVSDFYVPWDTMTEHKIQSRSGPLNLRLAQVLKMLSVLRKECAPLAFCISFKVHLHDLFLKTKCLSNSVGD</sequence>
<evidence type="ECO:0000313" key="2">
    <source>
        <dbReference type="Proteomes" id="UP001454036"/>
    </source>
</evidence>
<dbReference type="InterPro" id="IPR035929">
    <property type="entry name" value="CoaB-like_sf"/>
</dbReference>
<name>A0AAV3Q4Z6_LITER</name>
<dbReference type="Gene3D" id="3.40.50.10300">
    <property type="entry name" value="CoaB-like"/>
    <property type="match status" value="1"/>
</dbReference>
<protein>
    <submittedName>
        <fullName evidence="1">Membrane traffic protein</fullName>
    </submittedName>
</protein>
<gene>
    <name evidence="1" type="ORF">LIER_16013</name>
</gene>
<proteinExistence type="predicted"/>
<evidence type="ECO:0000313" key="1">
    <source>
        <dbReference type="EMBL" id="GAA0159172.1"/>
    </source>
</evidence>